<evidence type="ECO:0000313" key="3">
    <source>
        <dbReference type="Proteomes" id="UP000054495"/>
    </source>
</evidence>
<organism evidence="2 3">
    <name type="scientific">Ancylostoma ceylanicum</name>
    <dbReference type="NCBI Taxonomy" id="53326"/>
    <lineage>
        <taxon>Eukaryota</taxon>
        <taxon>Metazoa</taxon>
        <taxon>Ecdysozoa</taxon>
        <taxon>Nematoda</taxon>
        <taxon>Chromadorea</taxon>
        <taxon>Rhabditida</taxon>
        <taxon>Rhabditina</taxon>
        <taxon>Rhabditomorpha</taxon>
        <taxon>Strongyloidea</taxon>
        <taxon>Ancylostomatidae</taxon>
        <taxon>Ancylostomatinae</taxon>
        <taxon>Ancylostoma</taxon>
    </lineage>
</organism>
<accession>A0A0D6M4K3</accession>
<feature type="compositionally biased region" description="Low complexity" evidence="1">
    <location>
        <begin position="180"/>
        <end position="196"/>
    </location>
</feature>
<gene>
    <name evidence="2" type="ORF">ANCCEY_03603</name>
</gene>
<feature type="region of interest" description="Disordered" evidence="1">
    <location>
        <begin position="165"/>
        <end position="214"/>
    </location>
</feature>
<reference evidence="2 3" key="1">
    <citation type="submission" date="2013-05" db="EMBL/GenBank/DDBJ databases">
        <title>Draft genome of the parasitic nematode Anyclostoma ceylanicum.</title>
        <authorList>
            <person name="Mitreva M."/>
        </authorList>
    </citation>
    <scope>NUCLEOTIDE SEQUENCE [LARGE SCALE GENOMIC DNA]</scope>
</reference>
<dbReference type="AlphaFoldDB" id="A0A0D6M4K3"/>
<evidence type="ECO:0000256" key="1">
    <source>
        <dbReference type="SAM" id="MobiDB-lite"/>
    </source>
</evidence>
<evidence type="ECO:0000313" key="2">
    <source>
        <dbReference type="EMBL" id="EPB77306.1"/>
    </source>
</evidence>
<protein>
    <submittedName>
        <fullName evidence="2">Uncharacterized protein</fullName>
    </submittedName>
</protein>
<name>A0A0D6M4K3_9BILA</name>
<proteinExistence type="predicted"/>
<keyword evidence="3" id="KW-1185">Reference proteome</keyword>
<feature type="compositionally biased region" description="Polar residues" evidence="1">
    <location>
        <begin position="168"/>
        <end position="179"/>
    </location>
</feature>
<dbReference type="EMBL" id="KE124840">
    <property type="protein sequence ID" value="EPB77306.1"/>
    <property type="molecule type" value="Genomic_DNA"/>
</dbReference>
<sequence length="214" mass="24456">MMNDLAPELGRRERTAWGTYKSIGDLHLRDSGKKAEGLRTNKKLCQETLELIHQRGAAKAAGNYQLTSELAKRCREAIREDLKERRAVVLARVGRSIRNTRQDLSNRKAEMTALRRPDGAISSLRRVMEKFIYIFYSELFDNHVHRLHAISRRMDMSSRRFSLLKSDMPSSGEESYSVRSQQDSTQTFEESTTTSSEHIRSKALHAVPVGMQGT</sequence>
<dbReference type="Proteomes" id="UP000054495">
    <property type="component" value="Unassembled WGS sequence"/>
</dbReference>